<dbReference type="Gene3D" id="3.40.50.280">
    <property type="entry name" value="Cobalamin-binding domain"/>
    <property type="match status" value="1"/>
</dbReference>
<dbReference type="Pfam" id="PF02310">
    <property type="entry name" value="B12-binding"/>
    <property type="match status" value="1"/>
</dbReference>
<dbReference type="InterPro" id="IPR036724">
    <property type="entry name" value="Cobalamin-bd_sf"/>
</dbReference>
<dbReference type="EMBL" id="JAAXKY010000002">
    <property type="protein sequence ID" value="NMH75753.1"/>
    <property type="molecule type" value="Genomic_DNA"/>
</dbReference>
<comment type="caution">
    <text evidence="2">The sequence shown here is derived from an EMBL/GenBank/DDBJ whole genome shotgun (WGS) entry which is preliminary data.</text>
</comment>
<organism evidence="2 3">
    <name type="scientific">Pseudonocardia xinjiangensis</name>
    <dbReference type="NCBI Taxonomy" id="75289"/>
    <lineage>
        <taxon>Bacteria</taxon>
        <taxon>Bacillati</taxon>
        <taxon>Actinomycetota</taxon>
        <taxon>Actinomycetes</taxon>
        <taxon>Pseudonocardiales</taxon>
        <taxon>Pseudonocardiaceae</taxon>
        <taxon>Pseudonocardia</taxon>
    </lineage>
</organism>
<evidence type="ECO:0000313" key="2">
    <source>
        <dbReference type="EMBL" id="NMH75753.1"/>
    </source>
</evidence>
<sequence length="125" mass="13688">MLEPTREGLGAGPAPRTTLFDALIPSLEQVGAAVSAGFFVIDLAVQVSPEKVVEKILEHEPDIVGFSAFMPMFEADINVLQKAGLRDQVIAWSRPTPRSDVACSMMWNSLTTLRNRSSFRAAEIR</sequence>
<feature type="domain" description="B12-binding" evidence="1">
    <location>
        <begin position="29"/>
        <end position="82"/>
    </location>
</feature>
<protein>
    <recommendedName>
        <fullName evidence="1">B12-binding domain-containing protein</fullName>
    </recommendedName>
</protein>
<evidence type="ECO:0000259" key="1">
    <source>
        <dbReference type="Pfam" id="PF02310"/>
    </source>
</evidence>
<name>A0ABX1R5T5_9PSEU</name>
<gene>
    <name evidence="2" type="ORF">HF577_01335</name>
</gene>
<dbReference type="Proteomes" id="UP001296706">
    <property type="component" value="Unassembled WGS sequence"/>
</dbReference>
<keyword evidence="3" id="KW-1185">Reference proteome</keyword>
<accession>A0ABX1R5T5</accession>
<evidence type="ECO:0000313" key="3">
    <source>
        <dbReference type="Proteomes" id="UP001296706"/>
    </source>
</evidence>
<dbReference type="RefSeq" id="WP_169393833.1">
    <property type="nucleotide sequence ID" value="NZ_BAAAJH010000039.1"/>
</dbReference>
<dbReference type="InterPro" id="IPR006158">
    <property type="entry name" value="Cobalamin-bd"/>
</dbReference>
<reference evidence="2 3" key="1">
    <citation type="submission" date="2020-04" db="EMBL/GenBank/DDBJ databases">
        <authorList>
            <person name="Klaysubun C."/>
            <person name="Duangmal K."/>
            <person name="Lipun K."/>
        </authorList>
    </citation>
    <scope>NUCLEOTIDE SEQUENCE [LARGE SCALE GENOMIC DNA]</scope>
    <source>
        <strain evidence="2 3">JCM 11839</strain>
    </source>
</reference>
<dbReference type="SUPFAM" id="SSF52242">
    <property type="entry name" value="Cobalamin (vitamin B12)-binding domain"/>
    <property type="match status" value="1"/>
</dbReference>
<proteinExistence type="predicted"/>